<dbReference type="Pfam" id="PF20441">
    <property type="entry name" value="TerL_nuclease"/>
    <property type="match status" value="1"/>
</dbReference>
<proteinExistence type="predicted"/>
<evidence type="ECO:0000313" key="3">
    <source>
        <dbReference type="EMBL" id="ROO30432.1"/>
    </source>
</evidence>
<dbReference type="InterPro" id="IPR005021">
    <property type="entry name" value="Terminase_largesu-like"/>
</dbReference>
<dbReference type="PANTHER" id="PTHR41287:SF1">
    <property type="entry name" value="PROTEIN YMFN"/>
    <property type="match status" value="1"/>
</dbReference>
<evidence type="ECO:0000259" key="2">
    <source>
        <dbReference type="Pfam" id="PF20441"/>
    </source>
</evidence>
<organism evidence="3 4">
    <name type="scientific">Salinisphaera orenii MK-B5</name>
    <dbReference type="NCBI Taxonomy" id="856730"/>
    <lineage>
        <taxon>Bacteria</taxon>
        <taxon>Pseudomonadati</taxon>
        <taxon>Pseudomonadota</taxon>
        <taxon>Gammaproteobacteria</taxon>
        <taxon>Salinisphaerales</taxon>
        <taxon>Salinisphaeraceae</taxon>
        <taxon>Salinisphaera</taxon>
    </lineage>
</organism>
<dbReference type="Pfam" id="PF03354">
    <property type="entry name" value="TerL_ATPase"/>
    <property type="match status" value="1"/>
</dbReference>
<dbReference type="InterPro" id="IPR027417">
    <property type="entry name" value="P-loop_NTPase"/>
</dbReference>
<comment type="caution">
    <text evidence="3">The sequence shown here is derived from an EMBL/GenBank/DDBJ whole genome shotgun (WGS) entry which is preliminary data.</text>
</comment>
<keyword evidence="4" id="KW-1185">Reference proteome</keyword>
<dbReference type="AlphaFoldDB" id="A0A423PY07"/>
<name>A0A423PY07_9GAMM</name>
<dbReference type="EMBL" id="AYKH01000001">
    <property type="protein sequence ID" value="ROO30432.1"/>
    <property type="molecule type" value="Genomic_DNA"/>
</dbReference>
<feature type="domain" description="Terminase large subunit-like endonuclease" evidence="2">
    <location>
        <begin position="222"/>
        <end position="508"/>
    </location>
</feature>
<dbReference type="Proteomes" id="UP000283993">
    <property type="component" value="Unassembled WGS sequence"/>
</dbReference>
<dbReference type="InterPro" id="IPR046461">
    <property type="entry name" value="TerL_ATPase"/>
</dbReference>
<dbReference type="GO" id="GO:0004519">
    <property type="term" value="F:endonuclease activity"/>
    <property type="evidence" value="ECO:0007669"/>
    <property type="project" value="InterPro"/>
</dbReference>
<reference evidence="3 4" key="1">
    <citation type="submission" date="2013-10" db="EMBL/GenBank/DDBJ databases">
        <title>Salinisphaera orenii MK-B5 Genome Sequencing.</title>
        <authorList>
            <person name="Lai Q."/>
            <person name="Li C."/>
            <person name="Shao Z."/>
        </authorList>
    </citation>
    <scope>NUCLEOTIDE SEQUENCE [LARGE SCALE GENOMIC DNA]</scope>
    <source>
        <strain evidence="3 4">MK-B5</strain>
    </source>
</reference>
<accession>A0A423PY07</accession>
<evidence type="ECO:0000259" key="1">
    <source>
        <dbReference type="Pfam" id="PF03354"/>
    </source>
</evidence>
<dbReference type="InterPro" id="IPR046462">
    <property type="entry name" value="TerL_nuclease"/>
</dbReference>
<dbReference type="Gene3D" id="3.40.50.300">
    <property type="entry name" value="P-loop containing nucleotide triphosphate hydrolases"/>
    <property type="match status" value="1"/>
</dbReference>
<protein>
    <submittedName>
        <fullName evidence="3">Terminase</fullName>
    </submittedName>
</protein>
<gene>
    <name evidence="3" type="ORF">SAOR_00985</name>
</gene>
<evidence type="ECO:0000313" key="4">
    <source>
        <dbReference type="Proteomes" id="UP000283993"/>
    </source>
</evidence>
<feature type="domain" description="Terminase large subunit-like ATPase" evidence="1">
    <location>
        <begin position="41"/>
        <end position="214"/>
    </location>
</feature>
<sequence length="527" mass="57961">MALYPESAERAVELFSRLHVPDMTGQPTMADVCREWVFDFVRSVFGGLNPETGEQEIREYLLLIPKKNSKSTISAGIMLVALILHERQNDELLLLSATRETANTTFSIAAGMVRADPDLSAVFHVRDHLKSIEHRVNDNVLKVVSLDSNSLAGKRASYVLVDELWLLGGIARAESALQEAMGGMASRKEGWALYLTTQSDEPPAGVFRDKLQYARQVRDGEVDDPSFLPVLYELPTGVDYSRDIERAFELTNPNLDASVSRRWLLAEYRKVEHKQDGGLQRFLAKHLNVEIGLALRTDRWAGADYWQSNETPLTLDSLIDRSEVVTIGVDGGGLDDLLGLYVVGRESGTGRKLGWAHAWCAKIALQRREQLAPTLRGFEQDGDLTIVPTVGPDIEQLAAMCAKVQASRKLYQIGCDPAGIGQIVEAIQNAGVPEDKIIGISQGWKLGSAISTAERWLADGSFIPADQGLMRWAVGNARVEPRANSILITKQASGRGKIDPLMALFDATAIMALNPEPMTKKLALFSL</sequence>
<dbReference type="PANTHER" id="PTHR41287">
    <property type="match status" value="1"/>
</dbReference>